<dbReference type="Proteomes" id="UP000000366">
    <property type="component" value="Chromosome"/>
</dbReference>
<dbReference type="AlphaFoldDB" id="A2SD02"/>
<dbReference type="STRING" id="420662.Mpe_A0479"/>
<keyword evidence="4" id="KW-0238">DNA-binding</keyword>
<dbReference type="Pfam" id="PF02954">
    <property type="entry name" value="HTH_8"/>
    <property type="match status" value="1"/>
</dbReference>
<keyword evidence="5" id="KW-0804">Transcription</keyword>
<dbReference type="Gene3D" id="3.30.450.40">
    <property type="match status" value="1"/>
</dbReference>
<dbReference type="Pfam" id="PF25601">
    <property type="entry name" value="AAA_lid_14"/>
    <property type="match status" value="1"/>
</dbReference>
<dbReference type="GO" id="GO:0006355">
    <property type="term" value="P:regulation of DNA-templated transcription"/>
    <property type="evidence" value="ECO:0007669"/>
    <property type="project" value="InterPro"/>
</dbReference>
<gene>
    <name evidence="8" type="ordered locus">Mpe_A0479</name>
</gene>
<dbReference type="SUPFAM" id="SSF46689">
    <property type="entry name" value="Homeodomain-like"/>
    <property type="match status" value="1"/>
</dbReference>
<organism evidence="8 9">
    <name type="scientific">Methylibium petroleiphilum (strain ATCC BAA-1232 / LMG 22953 / PM1)</name>
    <dbReference type="NCBI Taxonomy" id="420662"/>
    <lineage>
        <taxon>Bacteria</taxon>
        <taxon>Pseudomonadati</taxon>
        <taxon>Pseudomonadota</taxon>
        <taxon>Betaproteobacteria</taxon>
        <taxon>Burkholderiales</taxon>
        <taxon>Sphaerotilaceae</taxon>
        <taxon>Methylibium</taxon>
    </lineage>
</organism>
<name>A2SD02_METPP</name>
<evidence type="ECO:0000256" key="2">
    <source>
        <dbReference type="ARBA" id="ARBA00022840"/>
    </source>
</evidence>
<feature type="region of interest" description="Disordered" evidence="6">
    <location>
        <begin position="1"/>
        <end position="33"/>
    </location>
</feature>
<evidence type="ECO:0000256" key="4">
    <source>
        <dbReference type="ARBA" id="ARBA00023125"/>
    </source>
</evidence>
<evidence type="ECO:0000256" key="6">
    <source>
        <dbReference type="SAM" id="MobiDB-lite"/>
    </source>
</evidence>
<proteinExistence type="predicted"/>
<dbReference type="CDD" id="cd00009">
    <property type="entry name" value="AAA"/>
    <property type="match status" value="1"/>
</dbReference>
<dbReference type="PROSITE" id="PS00688">
    <property type="entry name" value="SIGMA54_INTERACT_3"/>
    <property type="match status" value="1"/>
</dbReference>
<evidence type="ECO:0000313" key="8">
    <source>
        <dbReference type="EMBL" id="ABM93441.1"/>
    </source>
</evidence>
<evidence type="ECO:0000256" key="5">
    <source>
        <dbReference type="ARBA" id="ARBA00023163"/>
    </source>
</evidence>
<dbReference type="FunFam" id="3.40.50.300:FF:000006">
    <property type="entry name" value="DNA-binding transcriptional regulator NtrC"/>
    <property type="match status" value="1"/>
</dbReference>
<dbReference type="Gene3D" id="3.40.50.300">
    <property type="entry name" value="P-loop containing nucleotide triphosphate hydrolases"/>
    <property type="match status" value="1"/>
</dbReference>
<feature type="region of interest" description="Disordered" evidence="6">
    <location>
        <begin position="329"/>
        <end position="373"/>
    </location>
</feature>
<dbReference type="PROSITE" id="PS00676">
    <property type="entry name" value="SIGMA54_INTERACT_2"/>
    <property type="match status" value="1"/>
</dbReference>
<dbReference type="InterPro" id="IPR002197">
    <property type="entry name" value="HTH_Fis"/>
</dbReference>
<dbReference type="InterPro" id="IPR029016">
    <property type="entry name" value="GAF-like_dom_sf"/>
</dbReference>
<keyword evidence="2" id="KW-0067">ATP-binding</keyword>
<dbReference type="PROSITE" id="PS00675">
    <property type="entry name" value="SIGMA54_INTERACT_1"/>
    <property type="match status" value="1"/>
</dbReference>
<feature type="domain" description="Sigma-54 factor interaction" evidence="7">
    <location>
        <begin position="368"/>
        <end position="594"/>
    </location>
</feature>
<accession>A2SD02</accession>
<dbReference type="Pfam" id="PF00158">
    <property type="entry name" value="Sigma54_activat"/>
    <property type="match status" value="1"/>
</dbReference>
<keyword evidence="9" id="KW-1185">Reference proteome</keyword>
<evidence type="ECO:0000256" key="1">
    <source>
        <dbReference type="ARBA" id="ARBA00022741"/>
    </source>
</evidence>
<dbReference type="Gene3D" id="1.10.8.60">
    <property type="match status" value="1"/>
</dbReference>
<dbReference type="InterPro" id="IPR003018">
    <property type="entry name" value="GAF"/>
</dbReference>
<protein>
    <submittedName>
        <fullName evidence="8">GAF modulated sigma54 specific transcriptional regulator, Fis family</fullName>
    </submittedName>
</protein>
<dbReference type="HOGENOM" id="CLU_000445_8_12_4"/>
<dbReference type="InterPro" id="IPR025944">
    <property type="entry name" value="Sigma_54_int_dom_CS"/>
</dbReference>
<dbReference type="InterPro" id="IPR025943">
    <property type="entry name" value="Sigma_54_int_dom_ATP-bd_2"/>
</dbReference>
<dbReference type="KEGG" id="mpt:Mpe_A0479"/>
<dbReference type="SMART" id="SM00382">
    <property type="entry name" value="AAA"/>
    <property type="match status" value="1"/>
</dbReference>
<dbReference type="GO" id="GO:0005524">
    <property type="term" value="F:ATP binding"/>
    <property type="evidence" value="ECO:0007669"/>
    <property type="project" value="UniProtKB-KW"/>
</dbReference>
<keyword evidence="3" id="KW-0805">Transcription regulation</keyword>
<dbReference type="GO" id="GO:0043565">
    <property type="term" value="F:sequence-specific DNA binding"/>
    <property type="evidence" value="ECO:0007669"/>
    <property type="project" value="InterPro"/>
</dbReference>
<feature type="compositionally biased region" description="Basic and acidic residues" evidence="6">
    <location>
        <begin position="329"/>
        <end position="353"/>
    </location>
</feature>
<dbReference type="PROSITE" id="PS50045">
    <property type="entry name" value="SIGMA54_INTERACT_4"/>
    <property type="match status" value="1"/>
</dbReference>
<dbReference type="PANTHER" id="PTHR32071:SF77">
    <property type="entry name" value="TRANSCRIPTIONAL REGULATORY PROTEIN"/>
    <property type="match status" value="1"/>
</dbReference>
<dbReference type="InterPro" id="IPR009057">
    <property type="entry name" value="Homeodomain-like_sf"/>
</dbReference>
<evidence type="ECO:0000256" key="3">
    <source>
        <dbReference type="ARBA" id="ARBA00023015"/>
    </source>
</evidence>
<dbReference type="InterPro" id="IPR058031">
    <property type="entry name" value="AAA_lid_NorR"/>
</dbReference>
<dbReference type="InterPro" id="IPR002078">
    <property type="entry name" value="Sigma_54_int"/>
</dbReference>
<dbReference type="InterPro" id="IPR003593">
    <property type="entry name" value="AAA+_ATPase"/>
</dbReference>
<evidence type="ECO:0000313" key="9">
    <source>
        <dbReference type="Proteomes" id="UP000000366"/>
    </source>
</evidence>
<dbReference type="InterPro" id="IPR027417">
    <property type="entry name" value="P-loop_NTPase"/>
</dbReference>
<dbReference type="Pfam" id="PF01590">
    <property type="entry name" value="GAF"/>
    <property type="match status" value="1"/>
</dbReference>
<keyword evidence="1" id="KW-0547">Nucleotide-binding</keyword>
<dbReference type="SUPFAM" id="SSF52540">
    <property type="entry name" value="P-loop containing nucleoside triphosphate hydrolases"/>
    <property type="match status" value="1"/>
</dbReference>
<dbReference type="EMBL" id="CP000555">
    <property type="protein sequence ID" value="ABM93441.1"/>
    <property type="molecule type" value="Genomic_DNA"/>
</dbReference>
<dbReference type="Gene3D" id="1.10.10.60">
    <property type="entry name" value="Homeodomain-like"/>
    <property type="match status" value="1"/>
</dbReference>
<sequence>MTASPTATRAAQRDSRRPSGFGHSATSVWLPPDPGHVDTIAQSHERCASLRLSPIRPPDHTPLMRSDLAVARERNRCLSLHAVPVMEMLLEQILATQSMVLLTDVQGTVLHSIGHDDFLTRASKVALAPGVNWSESSKGTNAIGTALVTETPTIVHADEHFVHANQFLTCSSSPIFDPRGNLVGVLDVSGDHHSFHVHTMGLVKMSARMIQNHWLIEDSHQTLRLHFHLRRDYLGTLMEGIVSVGQDGKLLAANRAALDMLRLSGAALRMNTVTGLFGVSLGALVDHFGSTLSTPLELSLPDGRQIHANARFNGTGWHQLGRARDDQPEALAHEAAREPAARDALPDTAREPTAHPNAVPPSPSLRQLQTGDARMDDVVTRVKRVLDRDIPVLIQGETGTGKEMLARAIHQGSRRASGPFIAVNCASIPETLIESELFGYEEGAFTGARRKGAVGKVLQAHGGTLFLDEIGDMPLGLQARLLRVLQEREVTPLGGTRALPVDVSVISATHQPLRELIDRKQFREDLYYRLNGLVVQLPALRERTDLLALTEKLLKRECRGRLLRLDAEVLRLMQACRWPGNIRQLATVLRTAVAMAGDDAVITVDHLSEDFLQDARRTLDEEPASVAASRPPVSMAQHAEPRPSDAAAPDGLGSAQVGEAPGGRSTLHQLEHDTVRRALAEAGGNISVAARRLGISRNTIYRKLYWPPGAGR</sequence>
<dbReference type="InterPro" id="IPR025662">
    <property type="entry name" value="Sigma_54_int_dom_ATP-bd_1"/>
</dbReference>
<dbReference type="PANTHER" id="PTHR32071">
    <property type="entry name" value="TRANSCRIPTIONAL REGULATORY PROTEIN"/>
    <property type="match status" value="1"/>
</dbReference>
<feature type="region of interest" description="Disordered" evidence="6">
    <location>
        <begin position="622"/>
        <end position="665"/>
    </location>
</feature>
<evidence type="ECO:0000259" key="7">
    <source>
        <dbReference type="PROSITE" id="PS50045"/>
    </source>
</evidence>
<dbReference type="RefSeq" id="WP_011828079.1">
    <property type="nucleotide sequence ID" value="NC_008825.1"/>
</dbReference>
<dbReference type="eggNOG" id="COG3284">
    <property type="taxonomic scope" value="Bacteria"/>
</dbReference>
<reference evidence="8 9" key="1">
    <citation type="journal article" date="2007" name="J. Bacteriol.">
        <title>Whole-genome analysis of the methyl tert-butyl ether-degrading beta-proteobacterium Methylibium petroleiphilum PM1.</title>
        <authorList>
            <person name="Kane S.R."/>
            <person name="Chakicherla A.Y."/>
            <person name="Chain P.S.G."/>
            <person name="Schmidt R."/>
            <person name="Shin M.W."/>
            <person name="Legler T.C."/>
            <person name="Scow K.M."/>
            <person name="Larimer F.W."/>
            <person name="Lucas S.M."/>
            <person name="Richardson P.M."/>
            <person name="Hristova K.R."/>
        </authorList>
    </citation>
    <scope>NUCLEOTIDE SEQUENCE [LARGE SCALE GENOMIC DNA]</scope>
    <source>
        <strain evidence="9">ATCC BAA-1232 / LMG 22953 / PM1</strain>
    </source>
</reference>